<feature type="repeat" description="TPR" evidence="1">
    <location>
        <begin position="185"/>
        <end position="218"/>
    </location>
</feature>
<accession>A0A7K1GHI3</accession>
<keyword evidence="3" id="KW-1185">Reference proteome</keyword>
<evidence type="ECO:0000256" key="1">
    <source>
        <dbReference type="PROSITE-ProRule" id="PRU00339"/>
    </source>
</evidence>
<keyword evidence="1" id="KW-0802">TPR repeat</keyword>
<dbReference type="EMBL" id="WJYA01000006">
    <property type="protein sequence ID" value="MTE27419.1"/>
    <property type="molecule type" value="Genomic_DNA"/>
</dbReference>
<dbReference type="Pfam" id="PF13181">
    <property type="entry name" value="TPR_8"/>
    <property type="match status" value="1"/>
</dbReference>
<gene>
    <name evidence="2" type="ORF">F1003_10805</name>
</gene>
<dbReference type="SMART" id="SM00028">
    <property type="entry name" value="TPR"/>
    <property type="match status" value="2"/>
</dbReference>
<dbReference type="PROSITE" id="PS50293">
    <property type="entry name" value="TPR_REGION"/>
    <property type="match status" value="1"/>
</dbReference>
<dbReference type="SUPFAM" id="SSF48452">
    <property type="entry name" value="TPR-like"/>
    <property type="match status" value="1"/>
</dbReference>
<reference evidence="2 3" key="1">
    <citation type="submission" date="2019-11" db="EMBL/GenBank/DDBJ databases">
        <title>Winogradskyella ouciana sp. nov., isolated from the hadal seawater of the Mariana Trench.</title>
        <authorList>
            <person name="Liu R."/>
        </authorList>
    </citation>
    <scope>NUCLEOTIDE SEQUENCE [LARGE SCALE GENOMIC DNA]</scope>
    <source>
        <strain evidence="2 3">ZXX205</strain>
    </source>
</reference>
<dbReference type="AlphaFoldDB" id="A0A7K1GHI3"/>
<dbReference type="PROSITE" id="PS51257">
    <property type="entry name" value="PROKAR_LIPOPROTEIN"/>
    <property type="match status" value="1"/>
</dbReference>
<organism evidence="2 3">
    <name type="scientific">Winogradskyella ouciana</name>
    <dbReference type="NCBI Taxonomy" id="2608631"/>
    <lineage>
        <taxon>Bacteria</taxon>
        <taxon>Pseudomonadati</taxon>
        <taxon>Bacteroidota</taxon>
        <taxon>Flavobacteriia</taxon>
        <taxon>Flavobacteriales</taxon>
        <taxon>Flavobacteriaceae</taxon>
        <taxon>Winogradskyella</taxon>
    </lineage>
</organism>
<dbReference type="RefSeq" id="WP_155089437.1">
    <property type="nucleotide sequence ID" value="NZ_WJYA01000006.1"/>
</dbReference>
<evidence type="ECO:0000313" key="3">
    <source>
        <dbReference type="Proteomes" id="UP000447545"/>
    </source>
</evidence>
<dbReference type="Proteomes" id="UP000447545">
    <property type="component" value="Unassembled WGS sequence"/>
</dbReference>
<dbReference type="PROSITE" id="PS50005">
    <property type="entry name" value="TPR"/>
    <property type="match status" value="1"/>
</dbReference>
<sequence length="234" mass="27411">MKTKSIIFILLLTIITVSCSKSVEYSEEFKKQTSGKYLYNPDELILVYYEGDKLLLNWKGGEIKPVTLSENEFFVPDMYKKFRFVQHPKTKERYLSVIPEDNEDKVTYDYLKVAEDYKTPSQHLVDGNYEKALAGYLEIKKQDSTSSYIRERDFNSIGYNHLRKNRYDEAIAVFKLNTVLHPNSSNVYDSLADAYLRSGDSLQAYNNYKKALEMDPHNPRAERYLKAYKPKKNN</sequence>
<comment type="caution">
    <text evidence="2">The sequence shown here is derived from an EMBL/GenBank/DDBJ whole genome shotgun (WGS) entry which is preliminary data.</text>
</comment>
<name>A0A7K1GHI3_9FLAO</name>
<evidence type="ECO:0000313" key="2">
    <source>
        <dbReference type="EMBL" id="MTE27419.1"/>
    </source>
</evidence>
<proteinExistence type="predicted"/>
<protein>
    <submittedName>
        <fullName evidence="2">Tetratricopeptide repeat protein</fullName>
    </submittedName>
</protein>
<dbReference type="InterPro" id="IPR011990">
    <property type="entry name" value="TPR-like_helical_dom_sf"/>
</dbReference>
<dbReference type="Gene3D" id="1.25.40.10">
    <property type="entry name" value="Tetratricopeptide repeat domain"/>
    <property type="match status" value="1"/>
</dbReference>
<dbReference type="InterPro" id="IPR019734">
    <property type="entry name" value="TPR_rpt"/>
</dbReference>